<evidence type="ECO:0000256" key="1">
    <source>
        <dbReference type="SAM" id="SignalP"/>
    </source>
</evidence>
<sequence>MKRVQYIFLISAMLLSYGCANNKAIDDSATQTNITDEKSYVKITKQELETLKVSSQQWQNMKPELARLLLIEEDLSLLISQLNTIAKENEQKNAPVIKAEIVNTNTINRSNLQVTKPVNPKFALQVLSITQKEQLSLAFRQLQKKLPSLLGDNFVMNVETINVKGVMYNRLKLGAYIDKKNAMADCQKLKSQNINCLVSYYVDQPFTAQ</sequence>
<dbReference type="Pfam" id="PF05036">
    <property type="entry name" value="SPOR"/>
    <property type="match status" value="1"/>
</dbReference>
<dbReference type="PROSITE" id="PS51257">
    <property type="entry name" value="PROKAR_LIPOPROTEIN"/>
    <property type="match status" value="1"/>
</dbReference>
<dbReference type="Gene3D" id="3.30.70.1070">
    <property type="entry name" value="Sporulation related repeat"/>
    <property type="match status" value="1"/>
</dbReference>
<feature type="signal peptide" evidence="1">
    <location>
        <begin position="1"/>
        <end position="20"/>
    </location>
</feature>
<organism evidence="3 4">
    <name type="scientific">Pseudoalteromonas arctica</name>
    <dbReference type="NCBI Taxonomy" id="394751"/>
    <lineage>
        <taxon>Bacteria</taxon>
        <taxon>Pseudomonadati</taxon>
        <taxon>Pseudomonadota</taxon>
        <taxon>Gammaproteobacteria</taxon>
        <taxon>Alteromonadales</taxon>
        <taxon>Pseudoalteromonadaceae</taxon>
        <taxon>Pseudoalteromonas</taxon>
    </lineage>
</organism>
<dbReference type="EMBL" id="JABBCX010000003">
    <property type="protein sequence ID" value="NMF48480.1"/>
    <property type="molecule type" value="Genomic_DNA"/>
</dbReference>
<dbReference type="AlphaFoldDB" id="A0A7X9YFL7"/>
<keyword evidence="1" id="KW-0732">Signal</keyword>
<evidence type="ECO:0000313" key="4">
    <source>
        <dbReference type="Proteomes" id="UP000519126"/>
    </source>
</evidence>
<feature type="domain" description="SPOR" evidence="2">
    <location>
        <begin position="116"/>
        <end position="205"/>
    </location>
</feature>
<reference evidence="3 4" key="1">
    <citation type="submission" date="2020-04" db="EMBL/GenBank/DDBJ databases">
        <title>Genome Sequencing and Assembley of Pseudoalteromonas artica.</title>
        <authorList>
            <person name="Akerly B."/>
            <person name="Cook G."/>
        </authorList>
    </citation>
    <scope>NUCLEOTIDE SEQUENCE [LARGE SCALE GENOMIC DNA]</scope>
    <source>
        <strain evidence="3 4">NEC-BIFX-0059</strain>
    </source>
</reference>
<feature type="chain" id="PRO_5031012069" evidence="1">
    <location>
        <begin position="21"/>
        <end position="209"/>
    </location>
</feature>
<dbReference type="Proteomes" id="UP000519126">
    <property type="component" value="Unassembled WGS sequence"/>
</dbReference>
<name>A0A7X9YFL7_9GAMM</name>
<gene>
    <name evidence="3" type="ORF">HHL01_09830</name>
</gene>
<accession>A0A7X9YFL7</accession>
<dbReference type="InterPro" id="IPR036680">
    <property type="entry name" value="SPOR-like_sf"/>
</dbReference>
<dbReference type="InterPro" id="IPR007730">
    <property type="entry name" value="SPOR-like_dom"/>
</dbReference>
<evidence type="ECO:0000313" key="3">
    <source>
        <dbReference type="EMBL" id="NMF48480.1"/>
    </source>
</evidence>
<dbReference type="PROSITE" id="PS51724">
    <property type="entry name" value="SPOR"/>
    <property type="match status" value="1"/>
</dbReference>
<protein>
    <submittedName>
        <fullName evidence="3">SPOR domain-containing protein</fullName>
    </submittedName>
</protein>
<proteinExistence type="predicted"/>
<dbReference type="GO" id="GO:0042834">
    <property type="term" value="F:peptidoglycan binding"/>
    <property type="evidence" value="ECO:0007669"/>
    <property type="project" value="InterPro"/>
</dbReference>
<evidence type="ECO:0000259" key="2">
    <source>
        <dbReference type="PROSITE" id="PS51724"/>
    </source>
</evidence>
<comment type="caution">
    <text evidence="3">The sequence shown here is derived from an EMBL/GenBank/DDBJ whole genome shotgun (WGS) entry which is preliminary data.</text>
</comment>